<sequence>MKKSETEAIVSLIFLLSSALTSAVLTGYENRDITDDNQFGCSWQGGTSPALICSCRVDAEEMTITKKSISLYDTAAIEISACKKVRFTSESVADMRTLRNINLKNIESLYFEEHSLTWYGYRASNLYDEPFDLSIPSLKITIENSNITQISGYTFEGRINSIYFDGVIIENADPFAFNALEQTQDITWRNVEVKNAREQTFKKFYTENLELNNVRTNIVPSRYIHNITVYKTFKITNCVFDTVRPGAFIVNNPRTFEVTDTKINHLDGEAFKVKTKGDVVFRNNVFDVINDGAFRAILLHEDVPLRKATIAFDSNVFAKLTRDSLGINAEFRPKFSNLYINETCDCKSIDHNIKEAEFYSEIKCRLDGEFVTVEEYKSNMCSIMQSYSNVIIIVVVVLTLCFIIGVVLAVYYRRVYLSKKYGSEKNSKKGNMSLIVPDGRTYRETELHVIVERADLLTTDL</sequence>
<dbReference type="SUPFAM" id="SSF51126">
    <property type="entry name" value="Pectin lyase-like"/>
    <property type="match status" value="1"/>
</dbReference>
<keyword evidence="1" id="KW-0472">Membrane</keyword>
<evidence type="ECO:0000313" key="4">
    <source>
        <dbReference type="Proteomes" id="UP001168821"/>
    </source>
</evidence>
<comment type="caution">
    <text evidence="3">The sequence shown here is derived from an EMBL/GenBank/DDBJ whole genome shotgun (WGS) entry which is preliminary data.</text>
</comment>
<keyword evidence="2" id="KW-0732">Signal</keyword>
<dbReference type="Gene3D" id="3.80.10.10">
    <property type="entry name" value="Ribonuclease Inhibitor"/>
    <property type="match status" value="1"/>
</dbReference>
<dbReference type="Proteomes" id="UP001168821">
    <property type="component" value="Unassembled WGS sequence"/>
</dbReference>
<dbReference type="EMBL" id="JALNTZ010000002">
    <property type="protein sequence ID" value="KAJ3661168.1"/>
    <property type="molecule type" value="Genomic_DNA"/>
</dbReference>
<proteinExistence type="predicted"/>
<protein>
    <submittedName>
        <fullName evidence="3">Uncharacterized protein</fullName>
    </submittedName>
</protein>
<keyword evidence="1" id="KW-0812">Transmembrane</keyword>
<dbReference type="AlphaFoldDB" id="A0AA38INM7"/>
<evidence type="ECO:0000256" key="2">
    <source>
        <dbReference type="SAM" id="SignalP"/>
    </source>
</evidence>
<keyword evidence="1" id="KW-1133">Transmembrane helix</keyword>
<evidence type="ECO:0000256" key="1">
    <source>
        <dbReference type="SAM" id="Phobius"/>
    </source>
</evidence>
<feature type="signal peptide" evidence="2">
    <location>
        <begin position="1"/>
        <end position="23"/>
    </location>
</feature>
<accession>A0AA38INM7</accession>
<reference evidence="3" key="1">
    <citation type="journal article" date="2023" name="G3 (Bethesda)">
        <title>Whole genome assemblies of Zophobas morio and Tenebrio molitor.</title>
        <authorList>
            <person name="Kaur S."/>
            <person name="Stinson S.A."/>
            <person name="diCenzo G.C."/>
        </authorList>
    </citation>
    <scope>NUCLEOTIDE SEQUENCE</scope>
    <source>
        <strain evidence="3">QUZm001</strain>
    </source>
</reference>
<evidence type="ECO:0000313" key="3">
    <source>
        <dbReference type="EMBL" id="KAJ3661168.1"/>
    </source>
</evidence>
<keyword evidence="4" id="KW-1185">Reference proteome</keyword>
<name>A0AA38INM7_9CUCU</name>
<dbReference type="InterPro" id="IPR032675">
    <property type="entry name" value="LRR_dom_sf"/>
</dbReference>
<feature type="transmembrane region" description="Helical" evidence="1">
    <location>
        <begin position="390"/>
        <end position="412"/>
    </location>
</feature>
<gene>
    <name evidence="3" type="ORF">Zmor_005578</name>
</gene>
<dbReference type="InterPro" id="IPR011050">
    <property type="entry name" value="Pectin_lyase_fold/virulence"/>
</dbReference>
<feature type="chain" id="PRO_5041359967" evidence="2">
    <location>
        <begin position="24"/>
        <end position="461"/>
    </location>
</feature>
<organism evidence="3 4">
    <name type="scientific">Zophobas morio</name>
    <dbReference type="NCBI Taxonomy" id="2755281"/>
    <lineage>
        <taxon>Eukaryota</taxon>
        <taxon>Metazoa</taxon>
        <taxon>Ecdysozoa</taxon>
        <taxon>Arthropoda</taxon>
        <taxon>Hexapoda</taxon>
        <taxon>Insecta</taxon>
        <taxon>Pterygota</taxon>
        <taxon>Neoptera</taxon>
        <taxon>Endopterygota</taxon>
        <taxon>Coleoptera</taxon>
        <taxon>Polyphaga</taxon>
        <taxon>Cucujiformia</taxon>
        <taxon>Tenebrionidae</taxon>
        <taxon>Zophobas</taxon>
    </lineage>
</organism>